<evidence type="ECO:0000256" key="1">
    <source>
        <dbReference type="ARBA" id="ARBA00004123"/>
    </source>
</evidence>
<dbReference type="Proteomes" id="UP000283509">
    <property type="component" value="Unassembled WGS sequence"/>
</dbReference>
<dbReference type="PANTHER" id="PTHR21664:SF1">
    <property type="entry name" value="NUDC DOMAIN-CONTAINING PROTEIN 1"/>
    <property type="match status" value="1"/>
</dbReference>
<dbReference type="PROSITE" id="PS51203">
    <property type="entry name" value="CS"/>
    <property type="match status" value="1"/>
</dbReference>
<evidence type="ECO:0000256" key="5">
    <source>
        <dbReference type="ARBA" id="ARBA00023242"/>
    </source>
</evidence>
<dbReference type="STRING" id="6689.A0A3R7LYA0"/>
<dbReference type="PANTHER" id="PTHR21664">
    <property type="entry name" value="CHRONIC MYELOGENOUS LEUKEMIA TUMOR ANTIGEN 66"/>
    <property type="match status" value="1"/>
</dbReference>
<accession>A0A3R7LYA0</accession>
<dbReference type="GO" id="GO:0005737">
    <property type="term" value="C:cytoplasm"/>
    <property type="evidence" value="ECO:0007669"/>
    <property type="project" value="UniProtKB-SubCell"/>
</dbReference>
<keyword evidence="8" id="KW-1185">Reference proteome</keyword>
<dbReference type="SUPFAM" id="SSF49764">
    <property type="entry name" value="HSP20-like chaperones"/>
    <property type="match status" value="1"/>
</dbReference>
<feature type="domain" description="CS" evidence="6">
    <location>
        <begin position="284"/>
        <end position="370"/>
    </location>
</feature>
<sequence length="586" mass="66292">MAKSISLKPKRELLNPNFDGYKLSLDGDVTVYSQNVNEALEPKKSNTSCYLRTRIEALHNHLFKDPFHVNHVYYFTSRGHLIKHQYSKDSKLSSSEVVWQADMSELSEEESEGDRYFASLHFPSEDLAVVTNGRGSLHILETGDRMTTQSWLECLQTNTERGVIMQSYIADGEDYQRHLHCLIVSVTTQQELINNEQYVIVDEGLKNAKDVAVHLINWLVITYNGATWEPGRVRRLAGRGTIEYCSFDTTASGLIILCHSNYSFVEDSISPITVPKPKEKVEEKKSPKYTYMQNDEDLIVYLNVGQITREDLKVKVQPKELCVKIKDSIVLEGQFTDLVSADMVTWTIRETTLELTLPKASEGVRWKQLLEGDDVSGEEVFDPQLIEEVNQRLAHLTSDKLDDNPDLDKPAYNPEQLEACDEAQEDLLLLHLDGSTHKTDSLGQLGATQHLFNSQVQGSAIPAFCIRSDVDGILWLPEKDSYTHVATFNAFGYVKASKTMAKFTCASADNSYVAIADVKSHIYVFFQSEAYSGELRNRKSGKRMNTVARQLVISMKTHDEILGLHCDTDVLFVLTEKTLYAYALRS</sequence>
<dbReference type="EMBL" id="QCYY01003722">
    <property type="protein sequence ID" value="ROT62339.1"/>
    <property type="molecule type" value="Genomic_DNA"/>
</dbReference>
<dbReference type="Pfam" id="PF04969">
    <property type="entry name" value="CS"/>
    <property type="match status" value="1"/>
</dbReference>
<organism evidence="7 8">
    <name type="scientific">Penaeus vannamei</name>
    <name type="common">Whiteleg shrimp</name>
    <name type="synonym">Litopenaeus vannamei</name>
    <dbReference type="NCBI Taxonomy" id="6689"/>
    <lineage>
        <taxon>Eukaryota</taxon>
        <taxon>Metazoa</taxon>
        <taxon>Ecdysozoa</taxon>
        <taxon>Arthropoda</taxon>
        <taxon>Crustacea</taxon>
        <taxon>Multicrustacea</taxon>
        <taxon>Malacostraca</taxon>
        <taxon>Eumalacostraca</taxon>
        <taxon>Eucarida</taxon>
        <taxon>Decapoda</taxon>
        <taxon>Dendrobranchiata</taxon>
        <taxon>Penaeoidea</taxon>
        <taxon>Penaeidae</taxon>
        <taxon>Penaeus</taxon>
    </lineage>
</organism>
<evidence type="ECO:0000256" key="4">
    <source>
        <dbReference type="ARBA" id="ARBA00022490"/>
    </source>
</evidence>
<dbReference type="Gene3D" id="2.60.40.790">
    <property type="match status" value="1"/>
</dbReference>
<dbReference type="InterPro" id="IPR008978">
    <property type="entry name" value="HSP20-like_chaperone"/>
</dbReference>
<dbReference type="InterPro" id="IPR007052">
    <property type="entry name" value="CS_dom"/>
</dbReference>
<keyword evidence="5" id="KW-0539">Nucleus</keyword>
<reference evidence="7 8" key="1">
    <citation type="submission" date="2018-04" db="EMBL/GenBank/DDBJ databases">
        <authorList>
            <person name="Zhang X."/>
            <person name="Yuan J."/>
            <person name="Li F."/>
            <person name="Xiang J."/>
        </authorList>
    </citation>
    <scope>NUCLEOTIDE SEQUENCE [LARGE SCALE GENOMIC DNA]</scope>
    <source>
        <tissue evidence="7">Muscle</tissue>
    </source>
</reference>
<dbReference type="GO" id="GO:0005634">
    <property type="term" value="C:nucleus"/>
    <property type="evidence" value="ECO:0007669"/>
    <property type="project" value="UniProtKB-SubCell"/>
</dbReference>
<evidence type="ECO:0000313" key="8">
    <source>
        <dbReference type="Proteomes" id="UP000283509"/>
    </source>
</evidence>
<reference evidence="7 8" key="2">
    <citation type="submission" date="2019-01" db="EMBL/GenBank/DDBJ databases">
        <title>The decoding of complex shrimp genome reveals the adaptation for benthos swimmer, frequently molting mechanism and breeding impact on genome.</title>
        <authorList>
            <person name="Sun Y."/>
            <person name="Gao Y."/>
            <person name="Yu Y."/>
        </authorList>
    </citation>
    <scope>NUCLEOTIDE SEQUENCE [LARGE SCALE GENOMIC DNA]</scope>
    <source>
        <tissue evidence="7">Muscle</tissue>
    </source>
</reference>
<comment type="caution">
    <text evidence="7">The sequence shown here is derived from an EMBL/GenBank/DDBJ whole genome shotgun (WGS) entry which is preliminary data.</text>
</comment>
<comment type="subcellular location">
    <subcellularLocation>
        <location evidence="2">Cytoplasm</location>
    </subcellularLocation>
    <subcellularLocation>
        <location evidence="1">Nucleus</location>
    </subcellularLocation>
</comment>
<name>A0A3R7LYA0_PENVA</name>
<evidence type="ECO:0000259" key="6">
    <source>
        <dbReference type="PROSITE" id="PS51203"/>
    </source>
</evidence>
<gene>
    <name evidence="7" type="ORF">C7M84_019806</name>
</gene>
<evidence type="ECO:0000256" key="2">
    <source>
        <dbReference type="ARBA" id="ARBA00004496"/>
    </source>
</evidence>
<dbReference type="CDD" id="cd06467">
    <property type="entry name" value="p23_NUDC_like"/>
    <property type="match status" value="1"/>
</dbReference>
<dbReference type="InterPro" id="IPR037895">
    <property type="entry name" value="NUDCD1"/>
</dbReference>
<proteinExistence type="predicted"/>
<protein>
    <recommendedName>
        <fullName evidence="3">NudC domain-containing protein 1</fullName>
    </recommendedName>
</protein>
<dbReference type="AlphaFoldDB" id="A0A3R7LYA0"/>
<dbReference type="OrthoDB" id="428655at2759"/>
<evidence type="ECO:0000313" key="7">
    <source>
        <dbReference type="EMBL" id="ROT62339.1"/>
    </source>
</evidence>
<keyword evidence="4" id="KW-0963">Cytoplasm</keyword>
<evidence type="ECO:0000256" key="3">
    <source>
        <dbReference type="ARBA" id="ARBA00018915"/>
    </source>
</evidence>